<reference evidence="3 4" key="1">
    <citation type="submission" date="2014-04" db="EMBL/GenBank/DDBJ databases">
        <authorList>
            <consortium name="DOE Joint Genome Institute"/>
            <person name="Kuo A."/>
            <person name="Tarkka M."/>
            <person name="Buscot F."/>
            <person name="Kohler A."/>
            <person name="Nagy L.G."/>
            <person name="Floudas D."/>
            <person name="Copeland A."/>
            <person name="Barry K.W."/>
            <person name="Cichocki N."/>
            <person name="Veneault-Fourrey C."/>
            <person name="LaButti K."/>
            <person name="Lindquist E.A."/>
            <person name="Lipzen A."/>
            <person name="Lundell T."/>
            <person name="Morin E."/>
            <person name="Murat C."/>
            <person name="Sun H."/>
            <person name="Tunlid A."/>
            <person name="Henrissat B."/>
            <person name="Grigoriev I.V."/>
            <person name="Hibbett D.S."/>
            <person name="Martin F."/>
            <person name="Nordberg H.P."/>
            <person name="Cantor M.N."/>
            <person name="Hua S.X."/>
        </authorList>
    </citation>
    <scope>NUCLEOTIDE SEQUENCE [LARGE SCALE GENOMIC DNA]</scope>
    <source>
        <strain evidence="3 4">F 1598</strain>
    </source>
</reference>
<accession>A0A0C3FA73</accession>
<protein>
    <recommendedName>
        <fullName evidence="2">CHAT domain-containing protein</fullName>
    </recommendedName>
</protein>
<sequence>MLYNLGLSQETRFKRLSDLSDLENAISNCQKAVELPDQEQSDQPLYLVGLARCQQTRFERLRDLSDIENTISNIQKGVELTADANPSKSMYLLRLGTALKCRFRYLDDLDDLATCVSFYKAAAQQKTAYPSHALHAARQWAQMSHSNGDLLSALDGYRMALDLLPKVAWLGLNISSRQDQLRQSKSENLGCLAANCAIQLGHLEEAVELLDLSRSIFWQQASSLRSDLEKLREDAPQLAEELERLSHLLDAGTFSDTAFISGMQEVEDGKRSTEDIGRERRRLVGEWEGLVERPETPGQSLLPQTTEEVDRVSQVFRSSGWSEEDIRCLRGSEATVDNASSALDSYSWVHFACHAFQDSALGMKSAFALHDGHLELGHIASKNLSNGQFAFLSACEAAAGLQDLPGEAMHLAASFQFTGFPSVIATMWSIRDNDAPKVAEYTYQYLFRNGRQQLNPSEAATALNRAILRLREDPSITIDQWAPFIHFGM</sequence>
<feature type="coiled-coil region" evidence="1">
    <location>
        <begin position="221"/>
        <end position="248"/>
    </location>
</feature>
<reference evidence="4" key="2">
    <citation type="submission" date="2015-01" db="EMBL/GenBank/DDBJ databases">
        <title>Evolutionary Origins and Diversification of the Mycorrhizal Mutualists.</title>
        <authorList>
            <consortium name="DOE Joint Genome Institute"/>
            <consortium name="Mycorrhizal Genomics Consortium"/>
            <person name="Kohler A."/>
            <person name="Kuo A."/>
            <person name="Nagy L.G."/>
            <person name="Floudas D."/>
            <person name="Copeland A."/>
            <person name="Barry K.W."/>
            <person name="Cichocki N."/>
            <person name="Veneault-Fourrey C."/>
            <person name="LaButti K."/>
            <person name="Lindquist E.A."/>
            <person name="Lipzen A."/>
            <person name="Lundell T."/>
            <person name="Morin E."/>
            <person name="Murat C."/>
            <person name="Riley R."/>
            <person name="Ohm R."/>
            <person name="Sun H."/>
            <person name="Tunlid A."/>
            <person name="Henrissat B."/>
            <person name="Grigoriev I.V."/>
            <person name="Hibbett D.S."/>
            <person name="Martin F."/>
        </authorList>
    </citation>
    <scope>NUCLEOTIDE SEQUENCE [LARGE SCALE GENOMIC DNA]</scope>
    <source>
        <strain evidence="4">F 1598</strain>
    </source>
</reference>
<dbReference type="Gene3D" id="1.25.40.10">
    <property type="entry name" value="Tetratricopeptide repeat domain"/>
    <property type="match status" value="1"/>
</dbReference>
<dbReference type="Pfam" id="PF12770">
    <property type="entry name" value="CHAT"/>
    <property type="match status" value="1"/>
</dbReference>
<name>A0A0C3FA73_PILCF</name>
<gene>
    <name evidence="3" type="ORF">PILCRDRAFT_12648</name>
</gene>
<feature type="domain" description="CHAT" evidence="2">
    <location>
        <begin position="300"/>
        <end position="488"/>
    </location>
</feature>
<dbReference type="STRING" id="765440.A0A0C3FA73"/>
<dbReference type="InterPro" id="IPR024983">
    <property type="entry name" value="CHAT_dom"/>
</dbReference>
<dbReference type="HOGENOM" id="CLU_001305_5_1_1"/>
<evidence type="ECO:0000313" key="4">
    <source>
        <dbReference type="Proteomes" id="UP000054166"/>
    </source>
</evidence>
<dbReference type="SUPFAM" id="SSF48452">
    <property type="entry name" value="TPR-like"/>
    <property type="match status" value="1"/>
</dbReference>
<evidence type="ECO:0000256" key="1">
    <source>
        <dbReference type="SAM" id="Coils"/>
    </source>
</evidence>
<evidence type="ECO:0000259" key="2">
    <source>
        <dbReference type="Pfam" id="PF12770"/>
    </source>
</evidence>
<organism evidence="3 4">
    <name type="scientific">Piloderma croceum (strain F 1598)</name>
    <dbReference type="NCBI Taxonomy" id="765440"/>
    <lineage>
        <taxon>Eukaryota</taxon>
        <taxon>Fungi</taxon>
        <taxon>Dikarya</taxon>
        <taxon>Basidiomycota</taxon>
        <taxon>Agaricomycotina</taxon>
        <taxon>Agaricomycetes</taxon>
        <taxon>Agaricomycetidae</taxon>
        <taxon>Atheliales</taxon>
        <taxon>Atheliaceae</taxon>
        <taxon>Piloderma</taxon>
    </lineage>
</organism>
<proteinExistence type="predicted"/>
<dbReference type="OrthoDB" id="9991317at2759"/>
<dbReference type="Proteomes" id="UP000054166">
    <property type="component" value="Unassembled WGS sequence"/>
</dbReference>
<dbReference type="EMBL" id="KN833033">
    <property type="protein sequence ID" value="KIM76596.1"/>
    <property type="molecule type" value="Genomic_DNA"/>
</dbReference>
<keyword evidence="1" id="KW-0175">Coiled coil</keyword>
<dbReference type="AlphaFoldDB" id="A0A0C3FA73"/>
<dbReference type="InParanoid" id="A0A0C3FA73"/>
<keyword evidence="4" id="KW-1185">Reference proteome</keyword>
<evidence type="ECO:0000313" key="3">
    <source>
        <dbReference type="EMBL" id="KIM76596.1"/>
    </source>
</evidence>
<dbReference type="InterPro" id="IPR011990">
    <property type="entry name" value="TPR-like_helical_dom_sf"/>
</dbReference>